<proteinExistence type="predicted"/>
<evidence type="ECO:0000313" key="1">
    <source>
        <dbReference type="EMBL" id="GFS90840.1"/>
    </source>
</evidence>
<protein>
    <submittedName>
        <fullName evidence="1">Uncharacterized protein</fullName>
    </submittedName>
</protein>
<feature type="non-terminal residue" evidence="1">
    <location>
        <position position="1"/>
    </location>
</feature>
<dbReference type="EMBL" id="BMAW01004786">
    <property type="protein sequence ID" value="GFS90840.1"/>
    <property type="molecule type" value="Genomic_DNA"/>
</dbReference>
<evidence type="ECO:0000313" key="2">
    <source>
        <dbReference type="Proteomes" id="UP000887013"/>
    </source>
</evidence>
<name>A0A8X6N2L5_NEPPI</name>
<comment type="caution">
    <text evidence="1">The sequence shown here is derived from an EMBL/GenBank/DDBJ whole genome shotgun (WGS) entry which is preliminary data.</text>
</comment>
<sequence>MELKCLLRRRQINSAEVCRRRHKKNNDSILLIDATHTYCAIFAV</sequence>
<reference evidence="1" key="1">
    <citation type="submission" date="2020-08" db="EMBL/GenBank/DDBJ databases">
        <title>Multicomponent nature underlies the extraordinary mechanical properties of spider dragline silk.</title>
        <authorList>
            <person name="Kono N."/>
            <person name="Nakamura H."/>
            <person name="Mori M."/>
            <person name="Yoshida Y."/>
            <person name="Ohtoshi R."/>
            <person name="Malay A.D."/>
            <person name="Moran D.A.P."/>
            <person name="Tomita M."/>
            <person name="Numata K."/>
            <person name="Arakawa K."/>
        </authorList>
    </citation>
    <scope>NUCLEOTIDE SEQUENCE</scope>
</reference>
<accession>A0A8X6N2L5</accession>
<keyword evidence="2" id="KW-1185">Reference proteome</keyword>
<organism evidence="1 2">
    <name type="scientific">Nephila pilipes</name>
    <name type="common">Giant wood spider</name>
    <name type="synonym">Nephila maculata</name>
    <dbReference type="NCBI Taxonomy" id="299642"/>
    <lineage>
        <taxon>Eukaryota</taxon>
        <taxon>Metazoa</taxon>
        <taxon>Ecdysozoa</taxon>
        <taxon>Arthropoda</taxon>
        <taxon>Chelicerata</taxon>
        <taxon>Arachnida</taxon>
        <taxon>Araneae</taxon>
        <taxon>Araneomorphae</taxon>
        <taxon>Entelegynae</taxon>
        <taxon>Araneoidea</taxon>
        <taxon>Nephilidae</taxon>
        <taxon>Nephila</taxon>
    </lineage>
</organism>
<dbReference type="Proteomes" id="UP000887013">
    <property type="component" value="Unassembled WGS sequence"/>
</dbReference>
<dbReference type="AlphaFoldDB" id="A0A8X6N2L5"/>
<gene>
    <name evidence="1" type="ORF">NPIL_14171</name>
</gene>